<dbReference type="InterPro" id="IPR040285">
    <property type="entry name" value="ProX/PRXD1"/>
</dbReference>
<gene>
    <name evidence="4" type="ORF">LOSG293_130420</name>
</gene>
<evidence type="ECO:0000256" key="1">
    <source>
        <dbReference type="ARBA" id="ARBA00010201"/>
    </source>
</evidence>
<keyword evidence="4" id="KW-0436">Ligase</keyword>
<dbReference type="STRING" id="1291743.LOSG293_130420"/>
<dbReference type="InterPro" id="IPR007214">
    <property type="entry name" value="YbaK/aa-tRNA-synth-assoc-dom"/>
</dbReference>
<dbReference type="eggNOG" id="COG3760">
    <property type="taxonomic scope" value="Bacteria"/>
</dbReference>
<organism evidence="4 5">
    <name type="scientific">Secundilactobacillus oryzae JCM 18671</name>
    <dbReference type="NCBI Taxonomy" id="1291743"/>
    <lineage>
        <taxon>Bacteria</taxon>
        <taxon>Bacillati</taxon>
        <taxon>Bacillota</taxon>
        <taxon>Bacilli</taxon>
        <taxon>Lactobacillales</taxon>
        <taxon>Lactobacillaceae</taxon>
        <taxon>Secundilactobacillus</taxon>
    </lineage>
</organism>
<comment type="similarity">
    <text evidence="1">Belongs to the PRORSD1 family.</text>
</comment>
<dbReference type="Pfam" id="PF04073">
    <property type="entry name" value="tRNA_edit"/>
    <property type="match status" value="1"/>
</dbReference>
<dbReference type="PANTHER" id="PTHR31423:SF3">
    <property type="entry name" value="PROLYL-TRNA SYNTHETASE ASSOCIATED DOMAIN-CONTAINING PROTEIN 1-RELATED"/>
    <property type="match status" value="1"/>
</dbReference>
<accession>A0A081BII5</accession>
<dbReference type="PANTHER" id="PTHR31423">
    <property type="entry name" value="YBAK DOMAIN-CONTAINING PROTEIN"/>
    <property type="match status" value="1"/>
</dbReference>
<proteinExistence type="inferred from homology"/>
<name>A0A081BII5_9LACO</name>
<dbReference type="InterPro" id="IPR036754">
    <property type="entry name" value="YbaK/aa-tRNA-synt-asso_dom_sf"/>
</dbReference>
<sequence length="164" mass="18580">MAPQFELVIHALNKLQMDYELVEHPAVFTTAEADRYIEGVPGVRTKSMFLTNRKKNAFLLLIMDDAKRLAFHQVETLTEIKHLKMASAELLKDKLGLEPGMVSIFGLLNNQDKDVQVFLDGDMIGEVRMSFHPNVNTSTIFISTADVMRFIEQMGNPVNILNLE</sequence>
<dbReference type="GO" id="GO:0002161">
    <property type="term" value="F:aminoacyl-tRNA deacylase activity"/>
    <property type="evidence" value="ECO:0007669"/>
    <property type="project" value="InterPro"/>
</dbReference>
<evidence type="ECO:0000259" key="3">
    <source>
        <dbReference type="Pfam" id="PF04073"/>
    </source>
</evidence>
<dbReference type="Proteomes" id="UP000028700">
    <property type="component" value="Unassembled WGS sequence"/>
</dbReference>
<dbReference type="GO" id="GO:0006412">
    <property type="term" value="P:translation"/>
    <property type="evidence" value="ECO:0007669"/>
    <property type="project" value="UniProtKB-KW"/>
</dbReference>
<evidence type="ECO:0000256" key="2">
    <source>
        <dbReference type="ARBA" id="ARBA00022917"/>
    </source>
</evidence>
<evidence type="ECO:0000313" key="5">
    <source>
        <dbReference type="Proteomes" id="UP000028700"/>
    </source>
</evidence>
<dbReference type="Gene3D" id="3.90.960.10">
    <property type="entry name" value="YbaK/aminoacyl-tRNA synthetase-associated domain"/>
    <property type="match status" value="1"/>
</dbReference>
<dbReference type="CDD" id="cd04335">
    <property type="entry name" value="PrdX_deacylase"/>
    <property type="match status" value="1"/>
</dbReference>
<evidence type="ECO:0000313" key="4">
    <source>
        <dbReference type="EMBL" id="GAK47853.1"/>
    </source>
</evidence>
<dbReference type="EMBL" id="BBJM01000013">
    <property type="protein sequence ID" value="GAK47853.1"/>
    <property type="molecule type" value="Genomic_DNA"/>
</dbReference>
<keyword evidence="2" id="KW-0648">Protein biosynthesis</keyword>
<comment type="caution">
    <text evidence="4">The sequence shown here is derived from an EMBL/GenBank/DDBJ whole genome shotgun (WGS) entry which is preliminary data.</text>
</comment>
<dbReference type="GO" id="GO:0004812">
    <property type="term" value="F:aminoacyl-tRNA ligase activity"/>
    <property type="evidence" value="ECO:0007669"/>
    <property type="project" value="UniProtKB-KW"/>
</dbReference>
<dbReference type="AlphaFoldDB" id="A0A081BII5"/>
<dbReference type="RefSeq" id="WP_034527610.1">
    <property type="nucleotide sequence ID" value="NZ_BBJM01000013.1"/>
</dbReference>
<dbReference type="OrthoDB" id="9798587at2"/>
<feature type="domain" description="YbaK/aminoacyl-tRNA synthetase-associated" evidence="3">
    <location>
        <begin position="24"/>
        <end position="150"/>
    </location>
</feature>
<keyword evidence="5" id="KW-1185">Reference proteome</keyword>
<keyword evidence="4" id="KW-0030">Aminoacyl-tRNA synthetase</keyword>
<protein>
    <submittedName>
        <fullName evidence="4">Prolyl-tRNA synthetase</fullName>
    </submittedName>
</protein>
<reference evidence="4" key="1">
    <citation type="journal article" date="2014" name="Genome Announc.">
        <title>Draft Genome Sequence of Lactobacillus oryzae Strain SG293T.</title>
        <authorList>
            <person name="Tanizawa Y."/>
            <person name="Fujisawa T."/>
            <person name="Mochizuki T."/>
            <person name="Kaminuma E."/>
            <person name="Nakamura Y."/>
            <person name="Tohno M."/>
        </authorList>
    </citation>
    <scope>NUCLEOTIDE SEQUENCE [LARGE SCALE GENOMIC DNA]</scope>
    <source>
        <strain evidence="4">SG293</strain>
    </source>
</reference>
<dbReference type="SUPFAM" id="SSF55826">
    <property type="entry name" value="YbaK/ProRS associated domain"/>
    <property type="match status" value="1"/>
</dbReference>